<dbReference type="SUPFAM" id="SSF52540">
    <property type="entry name" value="P-loop containing nucleoside triphosphate hydrolases"/>
    <property type="match status" value="1"/>
</dbReference>
<dbReference type="PROSITE" id="PS00211">
    <property type="entry name" value="ABC_TRANSPORTER_1"/>
    <property type="match status" value="1"/>
</dbReference>
<keyword evidence="3" id="KW-0410">Iron transport</keyword>
<keyword evidence="4" id="KW-0547">Nucleotide-binding</keyword>
<evidence type="ECO:0000256" key="4">
    <source>
        <dbReference type="ARBA" id="ARBA00022741"/>
    </source>
</evidence>
<dbReference type="Gene3D" id="3.40.50.300">
    <property type="entry name" value="P-loop containing nucleotide triphosphate hydrolases"/>
    <property type="match status" value="1"/>
</dbReference>
<dbReference type="InterPro" id="IPR003439">
    <property type="entry name" value="ABC_transporter-like_ATP-bd"/>
</dbReference>
<evidence type="ECO:0000259" key="9">
    <source>
        <dbReference type="PROSITE" id="PS50893"/>
    </source>
</evidence>
<keyword evidence="7" id="KW-0406">Ion transport</keyword>
<dbReference type="PANTHER" id="PTHR42781:SF4">
    <property type="entry name" value="SPERMIDINE_PUTRESCINE IMPORT ATP-BINDING PROTEIN POTA"/>
    <property type="match status" value="1"/>
</dbReference>
<dbReference type="InterPro" id="IPR013611">
    <property type="entry name" value="Transp-assoc_OB_typ2"/>
</dbReference>
<evidence type="ECO:0000256" key="8">
    <source>
        <dbReference type="ARBA" id="ARBA00023136"/>
    </source>
</evidence>
<dbReference type="Pfam" id="PF08402">
    <property type="entry name" value="TOBE_2"/>
    <property type="match status" value="1"/>
</dbReference>
<dbReference type="SUPFAM" id="SSF50331">
    <property type="entry name" value="MOP-like"/>
    <property type="match status" value="1"/>
</dbReference>
<feature type="domain" description="ABC transporter" evidence="9">
    <location>
        <begin position="2"/>
        <end position="234"/>
    </location>
</feature>
<evidence type="ECO:0000256" key="3">
    <source>
        <dbReference type="ARBA" id="ARBA00022496"/>
    </source>
</evidence>
<name>A0ABS3CRA0_9ALTE</name>
<reference evidence="10 11" key="1">
    <citation type="submission" date="2021-03" db="EMBL/GenBank/DDBJ databases">
        <title>novel species isolated from a fishpond in China.</title>
        <authorList>
            <person name="Lu H."/>
            <person name="Cai Z."/>
        </authorList>
    </citation>
    <scope>NUCLEOTIDE SEQUENCE [LARGE SCALE GENOMIC DNA]</scope>
    <source>
        <strain evidence="10 11">Y57</strain>
    </source>
</reference>
<dbReference type="InterPro" id="IPR050093">
    <property type="entry name" value="ABC_SmlMolc_Importer"/>
</dbReference>
<evidence type="ECO:0000256" key="5">
    <source>
        <dbReference type="ARBA" id="ARBA00022840"/>
    </source>
</evidence>
<keyword evidence="11" id="KW-1185">Reference proteome</keyword>
<evidence type="ECO:0000256" key="1">
    <source>
        <dbReference type="ARBA" id="ARBA00022448"/>
    </source>
</evidence>
<proteinExistence type="predicted"/>
<dbReference type="InterPro" id="IPR017871">
    <property type="entry name" value="ABC_transporter-like_CS"/>
</dbReference>
<evidence type="ECO:0000256" key="6">
    <source>
        <dbReference type="ARBA" id="ARBA00023004"/>
    </source>
</evidence>
<dbReference type="InterPro" id="IPR027417">
    <property type="entry name" value="P-loop_NTPase"/>
</dbReference>
<keyword evidence="1" id="KW-0813">Transport</keyword>
<keyword evidence="5 10" id="KW-0067">ATP-binding</keyword>
<evidence type="ECO:0000313" key="10">
    <source>
        <dbReference type="EMBL" id="MBN7819059.1"/>
    </source>
</evidence>
<evidence type="ECO:0000256" key="7">
    <source>
        <dbReference type="ARBA" id="ARBA00023065"/>
    </source>
</evidence>
<dbReference type="RefSeq" id="WP_206592871.1">
    <property type="nucleotide sequence ID" value="NZ_JAFKCS010000002.1"/>
</dbReference>
<protein>
    <submittedName>
        <fullName evidence="10">ABC transporter ATP-binding protein</fullName>
    </submittedName>
</protein>
<sequence>MLQLEHVAISYGTNKVVQGFDLTLQAGEIGCLLGASGCGKTSVLRAIAGFEPISEGRIDLHEKNVSRPGFSVAPEKRQIGMVFQDFALFPHLTVAENIAFGIRSLPKAQQRERVDSLLTLVELQGLGDRYSHALSGGQQQRVALARAMAPKPDLLLLDEPFSSLDTELRGSLATQVRQILKQQGITALLVTHDKSEAFSMADKLGVMDQGRLLQWGCPATLFSRPASLHVADFIGKGATVKVEYLGDGRIAGDVGNWPLVSNVSVASGTSLSLLLRPHQVKTDPTSELKARVLRQIFRGADYLYELQLPGGELLLSSMPLDCEFSPGQSLGLSLDLTNALLFDAANGHNVLLESQ</sequence>
<dbReference type="InterPro" id="IPR015853">
    <property type="entry name" value="ABC_transpr_FbpC"/>
</dbReference>
<organism evidence="10 11">
    <name type="scientific">Bowmanella yangjiangensis</name>
    <dbReference type="NCBI Taxonomy" id="2811230"/>
    <lineage>
        <taxon>Bacteria</taxon>
        <taxon>Pseudomonadati</taxon>
        <taxon>Pseudomonadota</taxon>
        <taxon>Gammaproteobacteria</taxon>
        <taxon>Alteromonadales</taxon>
        <taxon>Alteromonadaceae</taxon>
        <taxon>Bowmanella</taxon>
    </lineage>
</organism>
<dbReference type="Pfam" id="PF00005">
    <property type="entry name" value="ABC_tran"/>
    <property type="match status" value="1"/>
</dbReference>
<dbReference type="SMART" id="SM00382">
    <property type="entry name" value="AAA"/>
    <property type="match status" value="1"/>
</dbReference>
<accession>A0ABS3CRA0</accession>
<dbReference type="EMBL" id="JAFKCS010000002">
    <property type="protein sequence ID" value="MBN7819059.1"/>
    <property type="molecule type" value="Genomic_DNA"/>
</dbReference>
<dbReference type="PROSITE" id="PS50893">
    <property type="entry name" value="ABC_TRANSPORTER_2"/>
    <property type="match status" value="1"/>
</dbReference>
<gene>
    <name evidence="10" type="ORF">J0A65_04235</name>
</gene>
<evidence type="ECO:0000313" key="11">
    <source>
        <dbReference type="Proteomes" id="UP000663992"/>
    </source>
</evidence>
<evidence type="ECO:0000256" key="2">
    <source>
        <dbReference type="ARBA" id="ARBA00022475"/>
    </source>
</evidence>
<dbReference type="Proteomes" id="UP000663992">
    <property type="component" value="Unassembled WGS sequence"/>
</dbReference>
<dbReference type="PANTHER" id="PTHR42781">
    <property type="entry name" value="SPERMIDINE/PUTRESCINE IMPORT ATP-BINDING PROTEIN POTA"/>
    <property type="match status" value="1"/>
</dbReference>
<keyword evidence="8" id="KW-0472">Membrane</keyword>
<dbReference type="GO" id="GO:0005524">
    <property type="term" value="F:ATP binding"/>
    <property type="evidence" value="ECO:0007669"/>
    <property type="project" value="UniProtKB-KW"/>
</dbReference>
<dbReference type="InterPro" id="IPR008995">
    <property type="entry name" value="Mo/tungstate-bd_C_term_dom"/>
</dbReference>
<comment type="caution">
    <text evidence="10">The sequence shown here is derived from an EMBL/GenBank/DDBJ whole genome shotgun (WGS) entry which is preliminary data.</text>
</comment>
<dbReference type="CDD" id="cd03259">
    <property type="entry name" value="ABC_Carb_Solutes_like"/>
    <property type="match status" value="1"/>
</dbReference>
<keyword evidence="2" id="KW-1003">Cell membrane</keyword>
<dbReference type="InterPro" id="IPR003593">
    <property type="entry name" value="AAA+_ATPase"/>
</dbReference>
<keyword evidence="6" id="KW-0408">Iron</keyword>